<dbReference type="GO" id="GO:0016020">
    <property type="term" value="C:membrane"/>
    <property type="evidence" value="ECO:0007669"/>
    <property type="project" value="UniProtKB-SubCell"/>
</dbReference>
<comment type="caution">
    <text evidence="8">The sequence shown here is derived from an EMBL/GenBank/DDBJ whole genome shotgun (WGS) entry which is preliminary data.</text>
</comment>
<keyword evidence="3" id="KW-0812">Transmembrane</keyword>
<dbReference type="Gene3D" id="3.30.70.1350">
    <property type="entry name" value="Cation efflux protein, cytoplasmic domain"/>
    <property type="match status" value="1"/>
</dbReference>
<dbReference type="InterPro" id="IPR036837">
    <property type="entry name" value="Cation_efflux_CTD_sf"/>
</dbReference>
<accession>A0A1X2GLL5</accession>
<feature type="domain" description="Cation efflux protein cytoplasmic" evidence="7">
    <location>
        <begin position="305"/>
        <end position="384"/>
    </location>
</feature>
<dbReference type="GO" id="GO:0098771">
    <property type="term" value="P:inorganic ion homeostasis"/>
    <property type="evidence" value="ECO:0007669"/>
    <property type="project" value="UniProtKB-ARBA"/>
</dbReference>
<reference evidence="8 9" key="1">
    <citation type="submission" date="2016-07" db="EMBL/GenBank/DDBJ databases">
        <title>Pervasive Adenine N6-methylation of Active Genes in Fungi.</title>
        <authorList>
            <consortium name="DOE Joint Genome Institute"/>
            <person name="Mondo S.J."/>
            <person name="Dannebaum R.O."/>
            <person name="Kuo R.C."/>
            <person name="Labutti K."/>
            <person name="Haridas S."/>
            <person name="Kuo A."/>
            <person name="Salamov A."/>
            <person name="Ahrendt S.R."/>
            <person name="Lipzen A."/>
            <person name="Sullivan W."/>
            <person name="Andreopoulos W.B."/>
            <person name="Clum A."/>
            <person name="Lindquist E."/>
            <person name="Daum C."/>
            <person name="Ramamoorthy G.K."/>
            <person name="Gryganskyi A."/>
            <person name="Culley D."/>
            <person name="Magnuson J.K."/>
            <person name="James T.Y."/>
            <person name="O'Malley M.A."/>
            <person name="Stajich J.E."/>
            <person name="Spatafora J.W."/>
            <person name="Visel A."/>
            <person name="Grigoriev I.V."/>
        </authorList>
    </citation>
    <scope>NUCLEOTIDE SEQUENCE [LARGE SCALE GENOMIC DNA]</scope>
    <source>
        <strain evidence="8 9">NRRL 3301</strain>
    </source>
</reference>
<dbReference type="SUPFAM" id="SSF160240">
    <property type="entry name" value="Cation efflux protein cytoplasmic domain-like"/>
    <property type="match status" value="1"/>
</dbReference>
<gene>
    <name evidence="8" type="ORF">DM01DRAFT_1334907</name>
</gene>
<comment type="subcellular location">
    <subcellularLocation>
        <location evidence="1">Membrane</location>
        <topology evidence="1">Multi-pass membrane protein</topology>
    </subcellularLocation>
</comment>
<dbReference type="AlphaFoldDB" id="A0A1X2GLL5"/>
<name>A0A1X2GLL5_9FUNG</name>
<dbReference type="PANTHER" id="PTHR43840:SF15">
    <property type="entry name" value="MITOCHONDRIAL METAL TRANSPORTER 1-RELATED"/>
    <property type="match status" value="1"/>
</dbReference>
<dbReference type="NCBIfam" id="TIGR01297">
    <property type="entry name" value="CDF"/>
    <property type="match status" value="1"/>
</dbReference>
<dbReference type="GO" id="GO:0008324">
    <property type="term" value="F:monoatomic cation transmembrane transporter activity"/>
    <property type="evidence" value="ECO:0007669"/>
    <property type="project" value="InterPro"/>
</dbReference>
<keyword evidence="2" id="KW-0813">Transport</keyword>
<dbReference type="InterPro" id="IPR002524">
    <property type="entry name" value="Cation_efflux"/>
</dbReference>
<keyword evidence="4" id="KW-1133">Transmembrane helix</keyword>
<keyword evidence="9" id="KW-1185">Reference proteome</keyword>
<evidence type="ECO:0000313" key="8">
    <source>
        <dbReference type="EMBL" id="ORX56421.1"/>
    </source>
</evidence>
<dbReference type="Pfam" id="PF16916">
    <property type="entry name" value="ZT_dimer"/>
    <property type="match status" value="1"/>
</dbReference>
<evidence type="ECO:0000256" key="4">
    <source>
        <dbReference type="ARBA" id="ARBA00022989"/>
    </source>
</evidence>
<proteinExistence type="predicted"/>
<dbReference type="STRING" id="101127.A0A1X2GLL5"/>
<dbReference type="OrthoDB" id="435980at2759"/>
<dbReference type="Pfam" id="PF01545">
    <property type="entry name" value="Cation_efflux"/>
    <property type="match status" value="1"/>
</dbReference>
<protein>
    <submittedName>
        <fullName evidence="8">Cation efflux protein</fullName>
    </submittedName>
</protein>
<evidence type="ECO:0000256" key="5">
    <source>
        <dbReference type="ARBA" id="ARBA00023136"/>
    </source>
</evidence>
<evidence type="ECO:0000313" key="9">
    <source>
        <dbReference type="Proteomes" id="UP000242146"/>
    </source>
</evidence>
<dbReference type="InterPro" id="IPR058533">
    <property type="entry name" value="Cation_efflux_TM"/>
</dbReference>
<evidence type="ECO:0000256" key="3">
    <source>
        <dbReference type="ARBA" id="ARBA00022692"/>
    </source>
</evidence>
<keyword evidence="5" id="KW-0472">Membrane</keyword>
<dbReference type="PANTHER" id="PTHR43840">
    <property type="entry name" value="MITOCHONDRIAL METAL TRANSPORTER 1-RELATED"/>
    <property type="match status" value="1"/>
</dbReference>
<dbReference type="InterPro" id="IPR050291">
    <property type="entry name" value="CDF_Transporter"/>
</dbReference>
<evidence type="ECO:0000256" key="1">
    <source>
        <dbReference type="ARBA" id="ARBA00004141"/>
    </source>
</evidence>
<feature type="domain" description="Cation efflux protein transmembrane" evidence="6">
    <location>
        <begin position="68"/>
        <end position="299"/>
    </location>
</feature>
<dbReference type="Gene3D" id="1.20.1510.10">
    <property type="entry name" value="Cation efflux protein transmembrane domain"/>
    <property type="match status" value="1"/>
</dbReference>
<sequence>MLIKPSTCTLLSRSARARPLLPTSKRLQRPICWTPIRYHAGHQHHHSHDHDLASTLKSSGKKGIQITLVGLVANVGLTISKGVAGWYMNSASLLADATHSLSDLLSDFVTLYTFKMSRKEPDHIYPYGYGKYETIGSLGVSTLLIGGGVAIGFHSFDLLTAALDAMSNAPTIEGVVSVTSTASENKETASTLASLMHHHHHDSTTLDPNAAWFALASVVVKEWLYRATLKVGKSEHSNVLIANAWHHRSDALSSVIALVAIGGSYAGLPILDPLGGMLVSGLIVKSGYDIMVSSLQELLDKGVSQEEINQVIQVIAKVKQEEPHLIDYYYVRGRIAGPYQHLDMILQLDPKLPVEQAHRIEQRVRATIKHECPMVQEVLIHLDAEKQPPHF</sequence>
<evidence type="ECO:0000259" key="7">
    <source>
        <dbReference type="Pfam" id="PF16916"/>
    </source>
</evidence>
<organism evidence="8 9">
    <name type="scientific">Hesseltinella vesiculosa</name>
    <dbReference type="NCBI Taxonomy" id="101127"/>
    <lineage>
        <taxon>Eukaryota</taxon>
        <taxon>Fungi</taxon>
        <taxon>Fungi incertae sedis</taxon>
        <taxon>Mucoromycota</taxon>
        <taxon>Mucoromycotina</taxon>
        <taxon>Mucoromycetes</taxon>
        <taxon>Mucorales</taxon>
        <taxon>Cunninghamellaceae</taxon>
        <taxon>Hesseltinella</taxon>
    </lineage>
</organism>
<dbReference type="SUPFAM" id="SSF161111">
    <property type="entry name" value="Cation efflux protein transmembrane domain-like"/>
    <property type="match status" value="1"/>
</dbReference>
<dbReference type="EMBL" id="MCGT01000010">
    <property type="protein sequence ID" value="ORX56421.1"/>
    <property type="molecule type" value="Genomic_DNA"/>
</dbReference>
<dbReference type="Proteomes" id="UP000242146">
    <property type="component" value="Unassembled WGS sequence"/>
</dbReference>
<evidence type="ECO:0000259" key="6">
    <source>
        <dbReference type="Pfam" id="PF01545"/>
    </source>
</evidence>
<dbReference type="GO" id="GO:0030003">
    <property type="term" value="P:intracellular monoatomic cation homeostasis"/>
    <property type="evidence" value="ECO:0007669"/>
    <property type="project" value="UniProtKB-ARBA"/>
</dbReference>
<dbReference type="InterPro" id="IPR027469">
    <property type="entry name" value="Cation_efflux_TMD_sf"/>
</dbReference>
<dbReference type="InterPro" id="IPR027470">
    <property type="entry name" value="Cation_efflux_CTD"/>
</dbReference>
<evidence type="ECO:0000256" key="2">
    <source>
        <dbReference type="ARBA" id="ARBA00022448"/>
    </source>
</evidence>